<proteinExistence type="predicted"/>
<dbReference type="InterPro" id="IPR001660">
    <property type="entry name" value="SAM"/>
</dbReference>
<dbReference type="Pfam" id="PF13191">
    <property type="entry name" value="AAA_16"/>
    <property type="match status" value="1"/>
</dbReference>
<dbReference type="PANTHER" id="PTHR16305:SF28">
    <property type="entry name" value="GUANYLATE CYCLASE DOMAIN-CONTAINING PROTEIN"/>
    <property type="match status" value="1"/>
</dbReference>
<evidence type="ECO:0000259" key="4">
    <source>
        <dbReference type="PROSITE" id="PS50125"/>
    </source>
</evidence>
<dbReference type="SMART" id="SM00044">
    <property type="entry name" value="CYCc"/>
    <property type="match status" value="1"/>
</dbReference>
<keyword evidence="6" id="KW-1185">Reference proteome</keyword>
<feature type="domain" description="Guanylate cyclase" evidence="4">
    <location>
        <begin position="97"/>
        <end position="226"/>
    </location>
</feature>
<feature type="domain" description="SAM" evidence="3">
    <location>
        <begin position="7"/>
        <end position="66"/>
    </location>
</feature>
<gene>
    <name evidence="5" type="ORF">U1T56_04845</name>
</gene>
<dbReference type="Pfam" id="PF00211">
    <property type="entry name" value="Guanylate_cyc"/>
    <property type="match status" value="1"/>
</dbReference>
<dbReference type="CDD" id="cd09487">
    <property type="entry name" value="SAM_superfamily"/>
    <property type="match status" value="1"/>
</dbReference>
<dbReference type="InterPro" id="IPR029787">
    <property type="entry name" value="Nucleotide_cyclase"/>
</dbReference>
<keyword evidence="2" id="KW-0067">ATP-binding</keyword>
<dbReference type="SUPFAM" id="SSF47769">
    <property type="entry name" value="SAM/Pointed domain"/>
    <property type="match status" value="1"/>
</dbReference>
<dbReference type="Gene3D" id="1.25.40.10">
    <property type="entry name" value="Tetratricopeptide repeat domain"/>
    <property type="match status" value="2"/>
</dbReference>
<evidence type="ECO:0000313" key="6">
    <source>
        <dbReference type="Proteomes" id="UP001375743"/>
    </source>
</evidence>
<organism evidence="5 6">
    <name type="scientific">Benzoatithermus flavus</name>
    <dbReference type="NCBI Taxonomy" id="3108223"/>
    <lineage>
        <taxon>Bacteria</taxon>
        <taxon>Pseudomonadati</taxon>
        <taxon>Pseudomonadota</taxon>
        <taxon>Alphaproteobacteria</taxon>
        <taxon>Geminicoccales</taxon>
        <taxon>Geminicoccaceae</taxon>
        <taxon>Benzoatithermus</taxon>
    </lineage>
</organism>
<dbReference type="InterPro" id="IPR011990">
    <property type="entry name" value="TPR-like_helical_dom_sf"/>
</dbReference>
<dbReference type="InterPro" id="IPR001054">
    <property type="entry name" value="A/G_cyclase"/>
</dbReference>
<dbReference type="SUPFAM" id="SSF48452">
    <property type="entry name" value="TPR-like"/>
    <property type="match status" value="2"/>
</dbReference>
<evidence type="ECO:0000313" key="5">
    <source>
        <dbReference type="EMBL" id="MEK0082466.1"/>
    </source>
</evidence>
<reference evidence="5 6" key="1">
    <citation type="submission" date="2024-01" db="EMBL/GenBank/DDBJ databases">
        <title>Multi-omics insights into the function and evolution of sodium benzoate biodegradation pathways in Benzoatithermus flavus gen. nov., sp. nov. from hot spring.</title>
        <authorList>
            <person name="Hu C.-J."/>
            <person name="Li W.-J."/>
        </authorList>
    </citation>
    <scope>NUCLEOTIDE SEQUENCE [LARGE SCALE GENOMIC DNA]</scope>
    <source>
        <strain evidence="5 6">SYSU G07066</strain>
    </source>
</reference>
<dbReference type="InterPro" id="IPR041664">
    <property type="entry name" value="AAA_16"/>
</dbReference>
<dbReference type="SMART" id="SM00454">
    <property type="entry name" value="SAM"/>
    <property type="match status" value="1"/>
</dbReference>
<dbReference type="EMBL" id="JBBLZC010000003">
    <property type="protein sequence ID" value="MEK0082466.1"/>
    <property type="molecule type" value="Genomic_DNA"/>
</dbReference>
<dbReference type="RefSeq" id="WP_418158313.1">
    <property type="nucleotide sequence ID" value="NZ_JBBLZC010000003.1"/>
</dbReference>
<dbReference type="Gene3D" id="3.40.50.300">
    <property type="entry name" value="P-loop containing nucleotide triphosphate hydrolases"/>
    <property type="match status" value="1"/>
</dbReference>
<evidence type="ECO:0000259" key="3">
    <source>
        <dbReference type="PROSITE" id="PS50105"/>
    </source>
</evidence>
<evidence type="ECO:0000256" key="1">
    <source>
        <dbReference type="ARBA" id="ARBA00022741"/>
    </source>
</evidence>
<accession>A0ABU8XN62</accession>
<dbReference type="PROSITE" id="PS50105">
    <property type="entry name" value="SAM_DOMAIN"/>
    <property type="match status" value="1"/>
</dbReference>
<evidence type="ECO:0000256" key="2">
    <source>
        <dbReference type="ARBA" id="ARBA00022840"/>
    </source>
</evidence>
<dbReference type="Proteomes" id="UP001375743">
    <property type="component" value="Unassembled WGS sequence"/>
</dbReference>
<comment type="caution">
    <text evidence="5">The sequence shown here is derived from an EMBL/GenBank/DDBJ whole genome shotgun (WGS) entry which is preliminary data.</text>
</comment>
<dbReference type="CDD" id="cd07302">
    <property type="entry name" value="CHD"/>
    <property type="match status" value="1"/>
</dbReference>
<dbReference type="PROSITE" id="PS50125">
    <property type="entry name" value="GUANYLATE_CYCLASE_2"/>
    <property type="match status" value="1"/>
</dbReference>
<name>A0ABU8XN62_9PROT</name>
<sequence length="1127" mass="122115">MVGQSFDIGAWLRILGLGQYEAAFRDNDVDPPLLPSLTSDDLKDMGIASVGHRRRLLEAIAALHAADMPTTDGTLAAGTAAPSGAAALPRAERRQLTVMFVDLVGSTALSQRLDPEEMGELIRAYQNTVAGEVVRFEGHLAKYMGDGVLAYFGWPTAHEDEPERAVRAGLAVAKMVAGLATPAGAPLEVRVGIATGLVVVGDRIGSGSAQEEAVVGETPNLASRLQELAEPGSIVVAEGTRRLLGDLFALRELGAVRLKGFAEPVRAWQIAGEGTAEDRFEALHAAGLAPLVGREHELALLLDRWERARDREGQVVLLAGEAGIGKSRLVRALRERLTGEPHTPISHFCSPYYQNTALHPMADLLERAAGLRREDPLERQFDKLEALLGLATKDVREVAPVLADLLAIPVPEGRYPPLALSPQQKKERTFRALLDQLAGLAAHRPVLALYEDVHWADPTTLEILSRMVEQVQRLPVLAVITFRPEFTAPWTGYGHVTALSLSRLGRRQGGAMIQRASGGKALPAEVVEQILARTDGVPLFVEELTKAVLESGLLVDKDGRYELAGPLPPLAIPSTLQDSLMARLDRLAPVKEVAQVAAVIGREFSFELLAAVAAMRESELRQALDRLVAADLVYPRGTLADARYVFKHALVQDAAYASLLRSRRQLLHARIATALEERFPDTAQAEPELLAHHCSSAGLARKATEAWARAGRMALARSATAEAIAHFRAALQELAGTPEGTARDREELAIQRALGSAMMAAHGFAAPETGRVYERALALSEQMGEVEELFPALYGLCLFHLYRAEPEAAREAAVRLLQLAAQDGDRGRLFFAHRAAGVSAYPAGDFMAARQHLEQALLLYDPVEHRAPTFVYAFDPQVVCLDYLARSLFPMGRVAEALRCGEQALTEARRLGHRNSLCLPLFFGATLHQLLGDRERVLARIDELGVIAVEERFPIWAAGAQVLRGWVAADRRTIEEGIGAWQATGAGFMVPYFQALLAEVQEGEGQVEESAARLREAVGRAEATGERWYLAELYRCLGERLASLGEQKQAGSWLERAFELSGQQSAWLWQLRAAIGMARHRLGAEDPAVTLASVHARFAADDDVPELAEADRLLGGGRAVAGPVPAG</sequence>
<dbReference type="Pfam" id="PF00536">
    <property type="entry name" value="SAM_1"/>
    <property type="match status" value="1"/>
</dbReference>
<dbReference type="InterPro" id="IPR027417">
    <property type="entry name" value="P-loop_NTPase"/>
</dbReference>
<protein>
    <submittedName>
        <fullName evidence="5">AAA family ATPase</fullName>
    </submittedName>
</protein>
<dbReference type="Gene3D" id="3.30.70.1230">
    <property type="entry name" value="Nucleotide cyclase"/>
    <property type="match status" value="1"/>
</dbReference>
<dbReference type="SUPFAM" id="SSF55073">
    <property type="entry name" value="Nucleotide cyclase"/>
    <property type="match status" value="1"/>
</dbReference>
<dbReference type="PANTHER" id="PTHR16305">
    <property type="entry name" value="TESTICULAR SOLUBLE ADENYLYL CYCLASE"/>
    <property type="match status" value="1"/>
</dbReference>
<dbReference type="InterPro" id="IPR013761">
    <property type="entry name" value="SAM/pointed_sf"/>
</dbReference>
<dbReference type="SUPFAM" id="SSF52540">
    <property type="entry name" value="P-loop containing nucleoside triphosphate hydrolases"/>
    <property type="match status" value="1"/>
</dbReference>
<dbReference type="Gene3D" id="1.10.150.50">
    <property type="entry name" value="Transcription Factor, Ets-1"/>
    <property type="match status" value="1"/>
</dbReference>
<keyword evidence="1" id="KW-0547">Nucleotide-binding</keyword>